<protein>
    <submittedName>
        <fullName evidence="9">MFS transporter</fullName>
    </submittedName>
</protein>
<dbReference type="Pfam" id="PF07690">
    <property type="entry name" value="MFS_1"/>
    <property type="match status" value="1"/>
</dbReference>
<keyword evidence="5 7" id="KW-1133">Transmembrane helix</keyword>
<dbReference type="EMBL" id="CP030280">
    <property type="protein sequence ID" value="AWY99484.1"/>
    <property type="molecule type" value="Genomic_DNA"/>
</dbReference>
<dbReference type="GO" id="GO:0005886">
    <property type="term" value="C:plasma membrane"/>
    <property type="evidence" value="ECO:0007669"/>
    <property type="project" value="UniProtKB-SubCell"/>
</dbReference>
<dbReference type="OrthoDB" id="9793283at2"/>
<feature type="transmembrane region" description="Helical" evidence="7">
    <location>
        <begin position="342"/>
        <end position="359"/>
    </location>
</feature>
<evidence type="ECO:0000256" key="4">
    <source>
        <dbReference type="ARBA" id="ARBA00022692"/>
    </source>
</evidence>
<keyword evidence="2" id="KW-0813">Transport</keyword>
<dbReference type="PANTHER" id="PTHR23517">
    <property type="entry name" value="RESISTANCE PROTEIN MDTM, PUTATIVE-RELATED-RELATED"/>
    <property type="match status" value="1"/>
</dbReference>
<feature type="transmembrane region" description="Helical" evidence="7">
    <location>
        <begin position="371"/>
        <end position="391"/>
    </location>
</feature>
<feature type="transmembrane region" description="Helical" evidence="7">
    <location>
        <begin position="215"/>
        <end position="237"/>
    </location>
</feature>
<evidence type="ECO:0000259" key="8">
    <source>
        <dbReference type="PROSITE" id="PS50850"/>
    </source>
</evidence>
<feature type="transmembrane region" description="Helical" evidence="7">
    <location>
        <begin position="12"/>
        <end position="35"/>
    </location>
</feature>
<dbReference type="PANTHER" id="PTHR23517:SF3">
    <property type="entry name" value="INTEGRAL MEMBRANE TRANSPORT PROTEIN"/>
    <property type="match status" value="1"/>
</dbReference>
<feature type="domain" description="Major facilitator superfamily (MFS) profile" evidence="8">
    <location>
        <begin position="11"/>
        <end position="396"/>
    </location>
</feature>
<evidence type="ECO:0000313" key="10">
    <source>
        <dbReference type="Proteomes" id="UP000250003"/>
    </source>
</evidence>
<accession>A0A2Z4UF81</accession>
<feature type="transmembrane region" description="Helical" evidence="7">
    <location>
        <begin position="164"/>
        <end position="184"/>
    </location>
</feature>
<feature type="transmembrane region" description="Helical" evidence="7">
    <location>
        <begin position="307"/>
        <end position="330"/>
    </location>
</feature>
<evidence type="ECO:0000256" key="5">
    <source>
        <dbReference type="ARBA" id="ARBA00022989"/>
    </source>
</evidence>
<dbReference type="InterPro" id="IPR036259">
    <property type="entry name" value="MFS_trans_sf"/>
</dbReference>
<evidence type="ECO:0000256" key="1">
    <source>
        <dbReference type="ARBA" id="ARBA00004651"/>
    </source>
</evidence>
<dbReference type="Gene3D" id="1.20.1250.20">
    <property type="entry name" value="MFS general substrate transporter like domains"/>
    <property type="match status" value="1"/>
</dbReference>
<evidence type="ECO:0000313" key="9">
    <source>
        <dbReference type="EMBL" id="AWY99484.1"/>
    </source>
</evidence>
<dbReference type="InterPro" id="IPR020846">
    <property type="entry name" value="MFS_dom"/>
</dbReference>
<dbReference type="KEGG" id="blau:DQQ01_11480"/>
<dbReference type="InterPro" id="IPR050171">
    <property type="entry name" value="MFS_Transporters"/>
</dbReference>
<dbReference type="PROSITE" id="PS50850">
    <property type="entry name" value="MFS"/>
    <property type="match status" value="1"/>
</dbReference>
<comment type="subcellular location">
    <subcellularLocation>
        <location evidence="1">Cell membrane</location>
        <topology evidence="1">Multi-pass membrane protein</topology>
    </subcellularLocation>
</comment>
<organism evidence="9 10">
    <name type="scientific">Blautia argi</name>
    <dbReference type="NCBI Taxonomy" id="1912897"/>
    <lineage>
        <taxon>Bacteria</taxon>
        <taxon>Bacillati</taxon>
        <taxon>Bacillota</taxon>
        <taxon>Clostridia</taxon>
        <taxon>Lachnospirales</taxon>
        <taxon>Lachnospiraceae</taxon>
        <taxon>Blautia</taxon>
    </lineage>
</organism>
<proteinExistence type="predicted"/>
<feature type="transmembrane region" description="Helical" evidence="7">
    <location>
        <begin position="249"/>
        <end position="272"/>
    </location>
</feature>
<dbReference type="SUPFAM" id="SSF103473">
    <property type="entry name" value="MFS general substrate transporter"/>
    <property type="match status" value="1"/>
</dbReference>
<evidence type="ECO:0000256" key="7">
    <source>
        <dbReference type="SAM" id="Phobius"/>
    </source>
</evidence>
<feature type="transmembrane region" description="Helical" evidence="7">
    <location>
        <begin position="284"/>
        <end position="301"/>
    </location>
</feature>
<dbReference type="InterPro" id="IPR011701">
    <property type="entry name" value="MFS"/>
</dbReference>
<keyword evidence="3" id="KW-1003">Cell membrane</keyword>
<feature type="transmembrane region" description="Helical" evidence="7">
    <location>
        <begin position="135"/>
        <end position="158"/>
    </location>
</feature>
<dbReference type="GO" id="GO:0022857">
    <property type="term" value="F:transmembrane transporter activity"/>
    <property type="evidence" value="ECO:0007669"/>
    <property type="project" value="InterPro"/>
</dbReference>
<evidence type="ECO:0000256" key="2">
    <source>
        <dbReference type="ARBA" id="ARBA00022448"/>
    </source>
</evidence>
<keyword evidence="4 7" id="KW-0812">Transmembrane</keyword>
<evidence type="ECO:0000256" key="3">
    <source>
        <dbReference type="ARBA" id="ARBA00022475"/>
    </source>
</evidence>
<evidence type="ECO:0000256" key="6">
    <source>
        <dbReference type="ARBA" id="ARBA00023136"/>
    </source>
</evidence>
<dbReference type="Proteomes" id="UP000250003">
    <property type="component" value="Chromosome"/>
</dbReference>
<keyword evidence="6 7" id="KW-0472">Membrane</keyword>
<gene>
    <name evidence="9" type="ORF">DQQ01_11480</name>
</gene>
<dbReference type="AlphaFoldDB" id="A0A2Z4UF81"/>
<reference evidence="10" key="1">
    <citation type="submission" date="2018-06" db="EMBL/GenBank/DDBJ databases">
        <title>Description of Blautia argi sp. nov., a new anaerobic isolated from dog feces.</title>
        <authorList>
            <person name="Chang Y.-H."/>
            <person name="Paek J."/>
            <person name="Shin Y."/>
        </authorList>
    </citation>
    <scope>NUCLEOTIDE SEQUENCE [LARGE SCALE GENOMIC DNA]</scope>
    <source>
        <strain evidence="10">KCTC 15426</strain>
    </source>
</reference>
<keyword evidence="10" id="KW-1185">Reference proteome</keyword>
<sequence length="405" mass="44711">MFGQYKGLRRELYVLFWGKAATNMGAMIWPMLTLILSNKLGMSAEEIARITIAMGIIQFPANLLGGKLADHCNKKNLIVVCDLVTVTCYLTAAFLPVSMTQIMLFFTAGVFQTMENPSYDALVADLSTAENREKAYSLIYLGLNLGLILAPSIGGILFQHHLGLAYAIDGLTTLSSTILILLFIKDIAPVKEEKNIYEEAKDTQSTWKILSGQKVILLFLICWAVYQFSYAQFNFLIPLNMESLYGGQGAVYFGLMTSLNGLVVIVGTPLLTKWAAGLGDTTKLLAGQILVSISLSMYIFIQGIVPLYYVSMILFTIGEVMTTLGSYPYLTRRIPASHRGRISSVSNIFLGAAMYYSQWKIGAVLETHTIMTAWQCVAAAGVLGLILYLVLIKADRKVYPLLYKK</sequence>
<name>A0A2Z4UF81_9FIRM</name>